<feature type="compositionally biased region" description="Polar residues" evidence="1">
    <location>
        <begin position="123"/>
        <end position="133"/>
    </location>
</feature>
<feature type="compositionally biased region" description="Polar residues" evidence="1">
    <location>
        <begin position="1484"/>
        <end position="1503"/>
    </location>
</feature>
<feature type="compositionally biased region" description="Low complexity" evidence="1">
    <location>
        <begin position="1185"/>
        <end position="1194"/>
    </location>
</feature>
<dbReference type="InterPro" id="IPR005062">
    <property type="entry name" value="SAC3/GANP/THP3_conserved"/>
</dbReference>
<feature type="compositionally biased region" description="Acidic residues" evidence="1">
    <location>
        <begin position="1545"/>
        <end position="1580"/>
    </location>
</feature>
<feature type="compositionally biased region" description="Basic and acidic residues" evidence="1">
    <location>
        <begin position="1445"/>
        <end position="1455"/>
    </location>
</feature>
<accession>W2RX74</accession>
<feature type="compositionally biased region" description="Basic and acidic residues" evidence="1">
    <location>
        <begin position="1326"/>
        <end position="1357"/>
    </location>
</feature>
<keyword evidence="4" id="KW-1185">Reference proteome</keyword>
<dbReference type="EMBL" id="KB822720">
    <property type="protein sequence ID" value="ETN40304.1"/>
    <property type="molecule type" value="Genomic_DNA"/>
</dbReference>
<feature type="compositionally biased region" description="Low complexity" evidence="1">
    <location>
        <begin position="1375"/>
        <end position="1384"/>
    </location>
</feature>
<feature type="compositionally biased region" description="Polar residues" evidence="1">
    <location>
        <begin position="709"/>
        <end position="719"/>
    </location>
</feature>
<dbReference type="HOGENOM" id="CLU_244241_0_0_1"/>
<dbReference type="Pfam" id="PF03399">
    <property type="entry name" value="SAC3_GANP"/>
    <property type="match status" value="1"/>
</dbReference>
<evidence type="ECO:0000313" key="4">
    <source>
        <dbReference type="Proteomes" id="UP000030752"/>
    </source>
</evidence>
<dbReference type="InterPro" id="IPR045107">
    <property type="entry name" value="SAC3/GANP/THP3"/>
</dbReference>
<dbReference type="InParanoid" id="W2RX74"/>
<feature type="compositionally biased region" description="Basic and acidic residues" evidence="1">
    <location>
        <begin position="1252"/>
        <end position="1268"/>
    </location>
</feature>
<dbReference type="VEuPathDB" id="FungiDB:HMPREF1541_04580"/>
<dbReference type="Gene3D" id="1.25.40.990">
    <property type="match status" value="1"/>
</dbReference>
<feature type="compositionally biased region" description="Polar residues" evidence="1">
    <location>
        <begin position="767"/>
        <end position="778"/>
    </location>
</feature>
<dbReference type="GeneID" id="19971919"/>
<feature type="compositionally biased region" description="Basic and acidic residues" evidence="1">
    <location>
        <begin position="1125"/>
        <end position="1135"/>
    </location>
</feature>
<evidence type="ECO:0000313" key="3">
    <source>
        <dbReference type="EMBL" id="ETN40304.1"/>
    </source>
</evidence>
<evidence type="ECO:0000256" key="1">
    <source>
        <dbReference type="SAM" id="MobiDB-lite"/>
    </source>
</evidence>
<feature type="compositionally biased region" description="Low complexity" evidence="1">
    <location>
        <begin position="845"/>
        <end position="863"/>
    </location>
</feature>
<evidence type="ECO:0000259" key="2">
    <source>
        <dbReference type="Pfam" id="PF03399"/>
    </source>
</evidence>
<feature type="compositionally biased region" description="Acidic residues" evidence="1">
    <location>
        <begin position="1456"/>
        <end position="1465"/>
    </location>
</feature>
<feature type="region of interest" description="Disordered" evidence="1">
    <location>
        <begin position="633"/>
        <end position="746"/>
    </location>
</feature>
<feature type="compositionally biased region" description="Low complexity" evidence="1">
    <location>
        <begin position="14"/>
        <end position="41"/>
    </location>
</feature>
<dbReference type="PANTHER" id="PTHR12436">
    <property type="entry name" value="80 KDA MCM3-ASSOCIATED PROTEIN"/>
    <property type="match status" value="1"/>
</dbReference>
<reference evidence="3 4" key="1">
    <citation type="submission" date="2013-03" db="EMBL/GenBank/DDBJ databases">
        <title>The Genome Sequence of Phialophora europaea CBS 101466.</title>
        <authorList>
            <consortium name="The Broad Institute Genomics Platform"/>
            <person name="Cuomo C."/>
            <person name="de Hoog S."/>
            <person name="Gorbushina A."/>
            <person name="Walker B."/>
            <person name="Young S.K."/>
            <person name="Zeng Q."/>
            <person name="Gargeya S."/>
            <person name="Fitzgerald M."/>
            <person name="Haas B."/>
            <person name="Abouelleil A."/>
            <person name="Allen A.W."/>
            <person name="Alvarado L."/>
            <person name="Arachchi H.M."/>
            <person name="Berlin A.M."/>
            <person name="Chapman S.B."/>
            <person name="Gainer-Dewar J."/>
            <person name="Goldberg J."/>
            <person name="Griggs A."/>
            <person name="Gujja S."/>
            <person name="Hansen M."/>
            <person name="Howarth C."/>
            <person name="Imamovic A."/>
            <person name="Ireland A."/>
            <person name="Larimer J."/>
            <person name="McCowan C."/>
            <person name="Murphy C."/>
            <person name="Pearson M."/>
            <person name="Poon T.W."/>
            <person name="Priest M."/>
            <person name="Roberts A."/>
            <person name="Saif S."/>
            <person name="Shea T."/>
            <person name="Sisk P."/>
            <person name="Sykes S."/>
            <person name="Wortman J."/>
            <person name="Nusbaum C."/>
            <person name="Birren B."/>
        </authorList>
    </citation>
    <scope>NUCLEOTIDE SEQUENCE [LARGE SCALE GENOMIC DNA]</scope>
    <source>
        <strain evidence="3 4">CBS 101466</strain>
    </source>
</reference>
<feature type="compositionally biased region" description="Polar residues" evidence="1">
    <location>
        <begin position="1195"/>
        <end position="1216"/>
    </location>
</feature>
<sequence>MSAPNPRGRGGSSMRGLRGAASSSQNRGSSRGRGASAARGLLRGGRGAAPTPSNAQGLLQQMRNGTIPRGTSTGAAPGARGRGTTRATTTSTPRGGSRGHSSRSFSNLHNNDSPSNSRPSSPFVSTDTSSTGDVQHRYNVLKNLREEERREAIRAGFLADPDKKTTLDKAITPVGTCTEMCPPYERVERIVQMMVDRCERVPDPNGGRPAASEEIMVKRFRRSAAGDDEQVPSDIRTPKTLRMTLDYLVDKLIGGPERLAVVHKFVWDRTRAIRNDFSIQQVSKDGDVQIAVECFERIARFHIMALHQLSNPENLLEGENFDVYQEREQLNNTLLSLLYYYDDHRDQINFPNEAEFRAYHIILAFQSQHPDIEDRVQSWPLHLLADGRVQSALRLYQAAGNTLFDQGPLKPITPFTPAQNDSGHFWTIMASGAVPYLLACVTELYFNQARFGALEALWRSSKSAPSAQQAKFRDWTLQVITEYLGFDTEEQTVDFCASFGLNFSTDPQGVTYLDVAGHKETSLDQSSIPKGIVFSHTYVEDKRCSRTLMAVINNVRPADALRQGMVEESDGVSQQQEVEDDGQSLFIPETGAGKQSLGPNTFNPEAAAFEPSKPFDPGAATATSTIFGQSSNVPASSPFGTKSAAPTSSSSSFTKKFGENLQQSWSSMTSAPSQSTAGSSQKFGDADQPWGQFATNEAKPPLPNFMTMFGTSRPSTEENNIFGPNPTAQVKSAPTPSQGQNLGENVPTTTLTSVAFDSQKFGNSALKSWQPVSTSGPRFSQPAVTAAQQATAPLSGFNFAKPAASPDTVPSSTPQIPNAPAASIADQQGPLSFSFTPQPNTLPESKSASPSSSHAQSSAQKPSFSFFSQPTTKTAPPAPPAQLNQLPEPVLHQPQPFPTPSSADVSKPAAPLFNLTPKAAEPAQATSPPAQKPLSNIKPVSVSSVSESTPSSPKATSEPSAGISPDSDHNQRSSGQSKSTTPPHSPVQPQHARQSPQIGSQLIEHVARLSLAQPNGLIQEYLEFALPPLLERLVKEHRAEVRQLTLSRLKTSYLFRKYGAFWRSITWRNNLNKRASKRRQMFSQSLRMEAEKKKRHDAELQEILAAMEETERIKAEARERQKAEIKQFIDKKPERSQIAGSKRKGLGESLADSSPNLSANKNSSSHHKRSRTIGSMLPPPPPAPQLATSAPSPSHFHQSIFSSSKHLNRSSSTSNLRKSEIRKTQDETKTDYFKLVAQGIDPDTPLVPRTARQVEAKQRRDREEREAAIARAYNRRRVGPIAASTSNSRVSSPATGSPAAPPPAPSPAPSNTSSVYDLETDGLLKQLREAREAMADDTKWFKEQAERMGKEVDEEKVQSSANSGRSLLVPQNGNASASPAPGMSMSRVEQYIQRNGPRLLSYKPISGSDYIPVPMSKRSAQRYSIEEEVEEIGTNGTAKKRRKRGSVDRSYRPGPEEMDEEEDDMNMSPQKRSKKHIVSMARTKASQQPVQHLQSSNKFSQLQEFVYGNEDEGEEQRDRDLSADEEDETEGYGHYFQQNGTATDQFDDDLVGGEEEDYSDQYGDEYDEDDEELEDEEDGYDYVGQHQPSKVYYEDAPTPNTQATSRATSSGPGATVEDAIPLSDSD</sequence>
<feature type="region of interest" description="Disordered" evidence="1">
    <location>
        <begin position="767"/>
        <end position="997"/>
    </location>
</feature>
<feature type="compositionally biased region" description="Polar residues" evidence="1">
    <location>
        <begin position="51"/>
        <end position="64"/>
    </location>
</feature>
<feature type="region of interest" description="Disordered" evidence="1">
    <location>
        <begin position="604"/>
        <end position="623"/>
    </location>
</feature>
<dbReference type="Proteomes" id="UP000030752">
    <property type="component" value="Unassembled WGS sequence"/>
</dbReference>
<feature type="compositionally biased region" description="Low complexity" evidence="1">
    <location>
        <begin position="641"/>
        <end position="655"/>
    </location>
</feature>
<dbReference type="PANTHER" id="PTHR12436:SF3">
    <property type="entry name" value="GERMINAL-CENTER ASSOCIATED NUCLEAR PROTEIN"/>
    <property type="match status" value="1"/>
</dbReference>
<feature type="domain" description="SAC3/GANP/THP3 conserved" evidence="2">
    <location>
        <begin position="180"/>
        <end position="504"/>
    </location>
</feature>
<feature type="compositionally biased region" description="Low complexity" evidence="1">
    <location>
        <begin position="68"/>
        <end position="95"/>
    </location>
</feature>
<feature type="compositionally biased region" description="Polar residues" evidence="1">
    <location>
        <begin position="1598"/>
        <end position="1612"/>
    </location>
</feature>
<dbReference type="RefSeq" id="XP_008717147.1">
    <property type="nucleotide sequence ID" value="XM_008718925.1"/>
</dbReference>
<feature type="region of interest" description="Disordered" evidence="1">
    <location>
        <begin position="1"/>
        <end position="134"/>
    </location>
</feature>
<gene>
    <name evidence="3" type="ORF">HMPREF1541_04580</name>
</gene>
<dbReference type="GO" id="GO:0070390">
    <property type="term" value="C:transcription export complex 2"/>
    <property type="evidence" value="ECO:0007669"/>
    <property type="project" value="TreeGrafter"/>
</dbReference>
<feature type="compositionally biased region" description="Polar residues" evidence="1">
    <location>
        <begin position="660"/>
        <end position="682"/>
    </location>
</feature>
<feature type="compositionally biased region" description="Polar residues" evidence="1">
    <location>
        <begin position="1151"/>
        <end position="1163"/>
    </location>
</feature>
<dbReference type="STRING" id="1220924.W2RX74"/>
<dbReference type="GO" id="GO:0005737">
    <property type="term" value="C:cytoplasm"/>
    <property type="evidence" value="ECO:0007669"/>
    <property type="project" value="TreeGrafter"/>
</dbReference>
<protein>
    <recommendedName>
        <fullName evidence="2">SAC3/GANP/THP3 conserved domain-containing protein</fullName>
    </recommendedName>
</protein>
<dbReference type="OrthoDB" id="264795at2759"/>
<feature type="compositionally biased region" description="Low complexity" evidence="1">
    <location>
        <begin position="781"/>
        <end position="793"/>
    </location>
</feature>
<feature type="region of interest" description="Disordered" evidence="1">
    <location>
        <begin position="1125"/>
        <end position="1384"/>
    </location>
</feature>
<feature type="compositionally biased region" description="Pro residues" evidence="1">
    <location>
        <begin position="1299"/>
        <end position="1308"/>
    </location>
</feature>
<feature type="compositionally biased region" description="Basic and acidic residues" evidence="1">
    <location>
        <begin position="1217"/>
        <end position="1232"/>
    </location>
</feature>
<feature type="compositionally biased region" description="Polar residues" evidence="1">
    <location>
        <begin position="972"/>
        <end position="997"/>
    </location>
</feature>
<organism evidence="3 4">
    <name type="scientific">Cyphellophora europaea (strain CBS 101466)</name>
    <name type="common">Phialophora europaea</name>
    <dbReference type="NCBI Taxonomy" id="1220924"/>
    <lineage>
        <taxon>Eukaryota</taxon>
        <taxon>Fungi</taxon>
        <taxon>Dikarya</taxon>
        <taxon>Ascomycota</taxon>
        <taxon>Pezizomycotina</taxon>
        <taxon>Eurotiomycetes</taxon>
        <taxon>Chaetothyriomycetidae</taxon>
        <taxon>Chaetothyriales</taxon>
        <taxon>Cyphellophoraceae</taxon>
        <taxon>Cyphellophora</taxon>
    </lineage>
</organism>
<feature type="compositionally biased region" description="Low complexity" evidence="1">
    <location>
        <begin position="110"/>
        <end position="122"/>
    </location>
</feature>
<feature type="region of interest" description="Disordered" evidence="1">
    <location>
        <begin position="1428"/>
        <end position="1626"/>
    </location>
</feature>
<feature type="compositionally biased region" description="Low complexity" evidence="1">
    <location>
        <begin position="939"/>
        <end position="953"/>
    </location>
</feature>
<feature type="compositionally biased region" description="Polar residues" evidence="1">
    <location>
        <begin position="726"/>
        <end position="746"/>
    </location>
</feature>
<feature type="compositionally biased region" description="Polar residues" evidence="1">
    <location>
        <begin position="825"/>
        <end position="844"/>
    </location>
</feature>
<name>W2RX74_CYPE1</name>
<dbReference type="eggNOG" id="KOG1860">
    <property type="taxonomic scope" value="Eukaryota"/>
</dbReference>
<proteinExistence type="predicted"/>
<dbReference type="GO" id="GO:0006406">
    <property type="term" value="P:mRNA export from nucleus"/>
    <property type="evidence" value="ECO:0007669"/>
    <property type="project" value="TreeGrafter"/>
</dbReference>
<feature type="compositionally biased region" description="Polar residues" evidence="1">
    <location>
        <begin position="1358"/>
        <end position="1374"/>
    </location>
</feature>